<reference evidence="10 11" key="1">
    <citation type="journal article" date="2011" name="Genome Biol. Evol.">
        <title>Integration of the genetic map and genome assembly of fugu facilitates insights into distinct features of genome evolution in teleosts and mammals.</title>
        <authorList>
            <person name="Kai W."/>
            <person name="Kikuchi K."/>
            <person name="Tohari S."/>
            <person name="Chew A.K."/>
            <person name="Tay A."/>
            <person name="Fujiwara A."/>
            <person name="Hosoya S."/>
            <person name="Suetake H."/>
            <person name="Naruse K."/>
            <person name="Brenner S."/>
            <person name="Suzuki Y."/>
            <person name="Venkatesh B."/>
        </authorList>
    </citation>
    <scope>NUCLEOTIDE SEQUENCE [LARGE SCALE GENOMIC DNA]</scope>
</reference>
<reference evidence="10" key="2">
    <citation type="submission" date="2025-08" db="UniProtKB">
        <authorList>
            <consortium name="Ensembl"/>
        </authorList>
    </citation>
    <scope>IDENTIFICATION</scope>
</reference>
<dbReference type="GO" id="GO:0005759">
    <property type="term" value="C:mitochondrial matrix"/>
    <property type="evidence" value="ECO:0007669"/>
    <property type="project" value="TreeGrafter"/>
</dbReference>
<dbReference type="Ensembl" id="ENSTRUT00000045191.3">
    <property type="protein sequence ID" value="ENSTRUP00000045039.3"/>
    <property type="gene ID" value="ENSTRUG00000017572.3"/>
</dbReference>
<evidence type="ECO:0000256" key="2">
    <source>
        <dbReference type="ARBA" id="ARBA00012417"/>
    </source>
</evidence>
<dbReference type="STRING" id="31033.ENSTRUP00000045039"/>
<gene>
    <name evidence="10" type="primary">primpol</name>
</gene>
<sequence length="593" mass="67499">MTGNAVISGSWRAKIKNKAQLCVYEFATASGLRSKKNKPFIFYFSFSLQTTVETQSVRLSAQMKKWGERLTKVEQLAQSFRSNPLTARYKPRLWPCQPSSVWNLYPRQSMAIAFAQRCKEAVHVFALEKENSLPGQRIYLVTSYSELWHYYRTYTHSLMHCYEVIPEGTVCKLYFDLEFYKPANKGADGKVMVSRLIRYVCDKLMEIYGITSTTCNVLNLDSSTEEKFSRHLIFNLKNAVFKDNIHVGRFIHAILQPILSTLKGGRSHNSGVNSSEISRAPDISGGKPAKTSESCGNPPTKRHKQEERDLGFLLVKNKDGQDCLFVDLGVYTKNRNFRLYKSSKAGKRTVFAVAEDNTFHAKPEKSRSAEESVFLASLVCNVSFTGQRILTWEVPETTEAKASRPRCQHGSDTNHELYSGGGSSPHQEVDDFVLTLVQKDGIQGSIRRWNYFAAEQLLVYDIVKYRWCENVQRFHKSNNIMIIADLKEEVWYQKCHDPECRNFRSSSYPLPQEICMSYIMAKDEEDQAYLMDEAGNIEPSQTANAAHLGEDSADAWGDSQDDLKYAEILGDFEQNSGEIPDLLQPASNLEFDI</sequence>
<dbReference type="Proteomes" id="UP000005226">
    <property type="component" value="Chromosome 17"/>
</dbReference>
<dbReference type="InterPro" id="IPR044917">
    <property type="entry name" value="PRIMPOL"/>
</dbReference>
<dbReference type="GO" id="GO:0005634">
    <property type="term" value="C:nucleus"/>
    <property type="evidence" value="ECO:0007669"/>
    <property type="project" value="TreeGrafter"/>
</dbReference>
<evidence type="ECO:0000256" key="1">
    <source>
        <dbReference type="ARBA" id="ARBA00009762"/>
    </source>
</evidence>
<keyword evidence="11" id="KW-1185">Reference proteome</keyword>
<comment type="catalytic activity">
    <reaction evidence="8">
        <text>DNA(n) + a 2'-deoxyribonucleoside 5'-triphosphate = DNA(n+1) + diphosphate</text>
        <dbReference type="Rhea" id="RHEA:22508"/>
        <dbReference type="Rhea" id="RHEA-COMP:17339"/>
        <dbReference type="Rhea" id="RHEA-COMP:17340"/>
        <dbReference type="ChEBI" id="CHEBI:33019"/>
        <dbReference type="ChEBI" id="CHEBI:61560"/>
        <dbReference type="ChEBI" id="CHEBI:173112"/>
        <dbReference type="EC" id="2.7.7.7"/>
    </reaction>
    <physiologicalReaction direction="left-to-right" evidence="8">
        <dbReference type="Rhea" id="RHEA:22509"/>
    </physiologicalReaction>
</comment>
<accession>H2V750</accession>
<dbReference type="GO" id="GO:0000428">
    <property type="term" value="C:DNA-directed RNA polymerase complex"/>
    <property type="evidence" value="ECO:0007669"/>
    <property type="project" value="UniProtKB-KW"/>
</dbReference>
<keyword evidence="3" id="KW-0804">Transcription</keyword>
<dbReference type="EC" id="2.7.7.102" evidence="7"/>
<dbReference type="GO" id="GO:0009411">
    <property type="term" value="P:response to UV"/>
    <property type="evidence" value="ECO:0007669"/>
    <property type="project" value="TreeGrafter"/>
</dbReference>
<dbReference type="InParanoid" id="H2V750"/>
<organism evidence="10 11">
    <name type="scientific">Takifugu rubripes</name>
    <name type="common">Japanese pufferfish</name>
    <name type="synonym">Fugu rubripes</name>
    <dbReference type="NCBI Taxonomy" id="31033"/>
    <lineage>
        <taxon>Eukaryota</taxon>
        <taxon>Metazoa</taxon>
        <taxon>Chordata</taxon>
        <taxon>Craniata</taxon>
        <taxon>Vertebrata</taxon>
        <taxon>Euteleostomi</taxon>
        <taxon>Actinopterygii</taxon>
        <taxon>Neopterygii</taxon>
        <taxon>Teleostei</taxon>
        <taxon>Neoteleostei</taxon>
        <taxon>Acanthomorphata</taxon>
        <taxon>Eupercaria</taxon>
        <taxon>Tetraodontiformes</taxon>
        <taxon>Tetradontoidea</taxon>
        <taxon>Tetraodontidae</taxon>
        <taxon>Takifugu</taxon>
    </lineage>
</organism>
<feature type="region of interest" description="Disordered" evidence="9">
    <location>
        <begin position="401"/>
        <end position="424"/>
    </location>
</feature>
<dbReference type="GO" id="GO:0031297">
    <property type="term" value="P:replication fork processing"/>
    <property type="evidence" value="ECO:0007669"/>
    <property type="project" value="TreeGrafter"/>
</dbReference>
<dbReference type="EC" id="2.7.7.7" evidence="2"/>
<evidence type="ECO:0000256" key="3">
    <source>
        <dbReference type="ARBA" id="ARBA00022478"/>
    </source>
</evidence>
<keyword evidence="4" id="KW-0808">Transferase</keyword>
<evidence type="ECO:0000256" key="6">
    <source>
        <dbReference type="ARBA" id="ARBA00044677"/>
    </source>
</evidence>
<evidence type="ECO:0000256" key="4">
    <source>
        <dbReference type="ARBA" id="ARBA00022932"/>
    </source>
</evidence>
<dbReference type="GO" id="GO:0003682">
    <property type="term" value="F:chromatin binding"/>
    <property type="evidence" value="ECO:0007669"/>
    <property type="project" value="TreeGrafter"/>
</dbReference>
<evidence type="ECO:0000313" key="10">
    <source>
        <dbReference type="Ensembl" id="ENSTRUP00000045039.3"/>
    </source>
</evidence>
<evidence type="ECO:0000256" key="7">
    <source>
        <dbReference type="ARBA" id="ARBA00044768"/>
    </source>
</evidence>
<reference evidence="10" key="3">
    <citation type="submission" date="2025-09" db="UniProtKB">
        <authorList>
            <consortium name="Ensembl"/>
        </authorList>
    </citation>
    <scope>IDENTIFICATION</scope>
</reference>
<dbReference type="GO" id="GO:0006264">
    <property type="term" value="P:mitochondrial DNA replication"/>
    <property type="evidence" value="ECO:0007669"/>
    <property type="project" value="TreeGrafter"/>
</dbReference>
<dbReference type="AlphaFoldDB" id="H2V750"/>
<name>H2V750_TAKRU</name>
<proteinExistence type="inferred from homology"/>
<keyword evidence="4" id="KW-0239">DNA-directed DNA polymerase</keyword>
<dbReference type="GO" id="GO:0042276">
    <property type="term" value="P:error-prone translesion synthesis"/>
    <property type="evidence" value="ECO:0007669"/>
    <property type="project" value="InterPro"/>
</dbReference>
<keyword evidence="3" id="KW-0240">DNA-directed RNA polymerase</keyword>
<evidence type="ECO:0000256" key="5">
    <source>
        <dbReference type="ARBA" id="ARBA00026139"/>
    </source>
</evidence>
<evidence type="ECO:0000256" key="8">
    <source>
        <dbReference type="ARBA" id="ARBA00047303"/>
    </source>
</evidence>
<feature type="compositionally biased region" description="Polar residues" evidence="9">
    <location>
        <begin position="267"/>
        <end position="277"/>
    </location>
</feature>
<dbReference type="OMA" id="HYEVIQD"/>
<protein>
    <recommendedName>
        <fullName evidence="5">DNA-directed primase/polymerase protein</fullName>
        <ecNumber evidence="7">2.7.7.102</ecNumber>
        <ecNumber evidence="2">2.7.7.7</ecNumber>
    </recommendedName>
</protein>
<dbReference type="PANTHER" id="PTHR31399:SF0">
    <property type="entry name" value="DNA-DIRECTED PRIMASE_POLYMERASE PROTEIN"/>
    <property type="match status" value="1"/>
</dbReference>
<dbReference type="GO" id="GO:0003887">
    <property type="term" value="F:DNA-directed DNA polymerase activity"/>
    <property type="evidence" value="ECO:0007669"/>
    <property type="project" value="UniProtKB-KW"/>
</dbReference>
<keyword evidence="4" id="KW-0548">Nucleotidyltransferase</keyword>
<dbReference type="FunCoup" id="H2V750">
    <property type="interactions" value="939"/>
</dbReference>
<feature type="region of interest" description="Disordered" evidence="9">
    <location>
        <begin position="264"/>
        <end position="304"/>
    </location>
</feature>
<dbReference type="eggNOG" id="ENOG502QS1Q">
    <property type="taxonomic scope" value="Eukaryota"/>
</dbReference>
<dbReference type="Pfam" id="PF03121">
    <property type="entry name" value="Herpes_UL52"/>
    <property type="match status" value="1"/>
</dbReference>
<comment type="catalytic activity">
    <reaction evidence="6">
        <text>ssDNA + n NTP = ssDNA/pppN(pN)n-1 hybrid + (n-1) diphosphate.</text>
        <dbReference type="EC" id="2.7.7.102"/>
    </reaction>
</comment>
<dbReference type="GeneTree" id="ENSGT00390000003901"/>
<evidence type="ECO:0000256" key="9">
    <source>
        <dbReference type="SAM" id="MobiDB-lite"/>
    </source>
</evidence>
<evidence type="ECO:0000313" key="11">
    <source>
        <dbReference type="Proteomes" id="UP000005226"/>
    </source>
</evidence>
<dbReference type="PANTHER" id="PTHR31399">
    <property type="entry name" value="DNA-DIRECTED PRIMASE / POLYMERASE PROTEIN"/>
    <property type="match status" value="1"/>
</dbReference>
<comment type="similarity">
    <text evidence="1">Belongs to the eukaryotic-type primase small subunit family.</text>
</comment>